<organism evidence="16">
    <name type="scientific">uncultured Acetobacteraceae bacterium</name>
    <dbReference type="NCBI Taxonomy" id="169975"/>
    <lineage>
        <taxon>Bacteria</taxon>
        <taxon>Pseudomonadati</taxon>
        <taxon>Pseudomonadota</taxon>
        <taxon>Alphaproteobacteria</taxon>
        <taxon>Acetobacterales</taxon>
        <taxon>Acetobacteraceae</taxon>
        <taxon>environmental samples</taxon>
    </lineage>
</organism>
<dbReference type="InterPro" id="IPR011495">
    <property type="entry name" value="Sig_transdc_His_kin_sub2_dim/P"/>
</dbReference>
<keyword evidence="8 16" id="KW-0418">Kinase</keyword>
<dbReference type="InterPro" id="IPR038318">
    <property type="entry name" value="KdpD_sf"/>
</dbReference>
<evidence type="ECO:0000256" key="4">
    <source>
        <dbReference type="ARBA" id="ARBA00022553"/>
    </source>
</evidence>
<keyword evidence="4" id="KW-0597">Phosphoprotein</keyword>
<dbReference type="Pfam" id="PF13493">
    <property type="entry name" value="DUF4118"/>
    <property type="match status" value="1"/>
</dbReference>
<evidence type="ECO:0000256" key="2">
    <source>
        <dbReference type="ARBA" id="ARBA00004141"/>
    </source>
</evidence>
<dbReference type="Gene3D" id="3.30.565.10">
    <property type="entry name" value="Histidine kinase-like ATPase, C-terminal domain"/>
    <property type="match status" value="1"/>
</dbReference>
<evidence type="ECO:0000256" key="11">
    <source>
        <dbReference type="ARBA" id="ARBA00023012"/>
    </source>
</evidence>
<reference evidence="16" key="1">
    <citation type="submission" date="2020-02" db="EMBL/GenBank/DDBJ databases">
        <authorList>
            <person name="Meier V. D."/>
        </authorList>
    </citation>
    <scope>NUCLEOTIDE SEQUENCE</scope>
    <source>
        <strain evidence="16">AVDCRST_MAG04</strain>
    </source>
</reference>
<feature type="region of interest" description="Disordered" evidence="13">
    <location>
        <begin position="277"/>
        <end position="297"/>
    </location>
</feature>
<accession>A0A6J4J2R9</accession>
<evidence type="ECO:0000256" key="12">
    <source>
        <dbReference type="ARBA" id="ARBA00023136"/>
    </source>
</evidence>
<evidence type="ECO:0000256" key="13">
    <source>
        <dbReference type="SAM" id="MobiDB-lite"/>
    </source>
</evidence>
<dbReference type="GO" id="GO:0000160">
    <property type="term" value="P:phosphorelay signal transduction system"/>
    <property type="evidence" value="ECO:0007669"/>
    <property type="project" value="UniProtKB-KW"/>
</dbReference>
<keyword evidence="11" id="KW-0902">Two-component regulatory system</keyword>
<dbReference type="InterPro" id="IPR025201">
    <property type="entry name" value="KdpD_TM"/>
</dbReference>
<keyword evidence="5" id="KW-0808">Transferase</keyword>
<keyword evidence="9" id="KW-0067">ATP-binding</keyword>
<comment type="catalytic activity">
    <reaction evidence="1">
        <text>ATP + protein L-histidine = ADP + protein N-phospho-L-histidine.</text>
        <dbReference type="EC" id="2.7.13.3"/>
    </reaction>
</comment>
<dbReference type="InterPro" id="IPR005467">
    <property type="entry name" value="His_kinase_dom"/>
</dbReference>
<dbReference type="EMBL" id="CADCTL010000201">
    <property type="protein sequence ID" value="CAA9266303.1"/>
    <property type="molecule type" value="Genomic_DNA"/>
</dbReference>
<feature type="transmembrane region" description="Helical" evidence="14">
    <location>
        <begin position="16"/>
        <end position="34"/>
    </location>
</feature>
<evidence type="ECO:0000256" key="9">
    <source>
        <dbReference type="ARBA" id="ARBA00022840"/>
    </source>
</evidence>
<dbReference type="EC" id="2.7.13.3" evidence="3"/>
<dbReference type="Gene3D" id="1.20.120.620">
    <property type="entry name" value="Backbone structure of the membrane domain of e. Coli histidine kinase receptor kdpd"/>
    <property type="match status" value="1"/>
</dbReference>
<evidence type="ECO:0000256" key="10">
    <source>
        <dbReference type="ARBA" id="ARBA00022989"/>
    </source>
</evidence>
<keyword evidence="10 14" id="KW-1133">Transmembrane helix</keyword>
<dbReference type="Pfam" id="PF02518">
    <property type="entry name" value="HATPase_c"/>
    <property type="match status" value="1"/>
</dbReference>
<feature type="transmembrane region" description="Helical" evidence="14">
    <location>
        <begin position="46"/>
        <end position="79"/>
    </location>
</feature>
<dbReference type="Pfam" id="PF07568">
    <property type="entry name" value="HisKA_2"/>
    <property type="match status" value="1"/>
</dbReference>
<evidence type="ECO:0000256" key="5">
    <source>
        <dbReference type="ARBA" id="ARBA00022679"/>
    </source>
</evidence>
<feature type="domain" description="Histidine kinase" evidence="15">
    <location>
        <begin position="141"/>
        <end position="332"/>
    </location>
</feature>
<dbReference type="GO" id="GO:0005524">
    <property type="term" value="F:ATP binding"/>
    <property type="evidence" value="ECO:0007669"/>
    <property type="project" value="UniProtKB-KW"/>
</dbReference>
<dbReference type="SUPFAM" id="SSF55874">
    <property type="entry name" value="ATPase domain of HSP90 chaperone/DNA topoisomerase II/histidine kinase"/>
    <property type="match status" value="1"/>
</dbReference>
<sequence length="332" mass="36032">MANLFEATAPLRAHPWFGHAFGMVGLLLALWLRFEIGDDLVGYPFITFFPVVVLTAFLGGTVPGALCAVFSGLASWYFFIPPNNSFALEWPGGFIAMAFYAALAGLNLYLIHTMVRTLERLQSARARADGLVERQRTMFTELQHRVANNMQFVSSLLSLQKRRVTADPASAPAALDEAVERLRTMARIHRRLYDPAAGTVGFGQHLQEICTDLLDATGARNIACRVDAPTTDLPVETLITLSLITAEAVTNSLKHAWPEGERGTIRIAIERPEPGRVALSVSDDGRGPPADYDPSKGDSLGLRIIRSLVQQLGGELSVAAEGGTTTRVVFAA</sequence>
<evidence type="ECO:0000313" key="16">
    <source>
        <dbReference type="EMBL" id="CAA9266303.1"/>
    </source>
</evidence>
<dbReference type="Gene3D" id="3.30.450.20">
    <property type="entry name" value="PAS domain"/>
    <property type="match status" value="1"/>
</dbReference>
<name>A0A6J4J2R9_9PROT</name>
<evidence type="ECO:0000256" key="7">
    <source>
        <dbReference type="ARBA" id="ARBA00022741"/>
    </source>
</evidence>
<feature type="transmembrane region" description="Helical" evidence="14">
    <location>
        <begin position="91"/>
        <end position="111"/>
    </location>
</feature>
<gene>
    <name evidence="16" type="ORF">AVDCRST_MAG04-2857</name>
</gene>
<comment type="subcellular location">
    <subcellularLocation>
        <location evidence="2">Membrane</location>
        <topology evidence="2">Multi-pass membrane protein</topology>
    </subcellularLocation>
</comment>
<dbReference type="InterPro" id="IPR036890">
    <property type="entry name" value="HATPase_C_sf"/>
</dbReference>
<dbReference type="GO" id="GO:0004673">
    <property type="term" value="F:protein histidine kinase activity"/>
    <property type="evidence" value="ECO:0007669"/>
    <property type="project" value="UniProtKB-EC"/>
</dbReference>
<keyword evidence="7" id="KW-0547">Nucleotide-binding</keyword>
<keyword evidence="12 14" id="KW-0472">Membrane</keyword>
<evidence type="ECO:0000256" key="3">
    <source>
        <dbReference type="ARBA" id="ARBA00012438"/>
    </source>
</evidence>
<evidence type="ECO:0000256" key="6">
    <source>
        <dbReference type="ARBA" id="ARBA00022692"/>
    </source>
</evidence>
<evidence type="ECO:0000256" key="14">
    <source>
        <dbReference type="SAM" id="Phobius"/>
    </source>
</evidence>
<dbReference type="SMART" id="SM00387">
    <property type="entry name" value="HATPase_c"/>
    <property type="match status" value="1"/>
</dbReference>
<evidence type="ECO:0000256" key="8">
    <source>
        <dbReference type="ARBA" id="ARBA00022777"/>
    </source>
</evidence>
<proteinExistence type="predicted"/>
<dbReference type="InterPro" id="IPR003594">
    <property type="entry name" value="HATPase_dom"/>
</dbReference>
<evidence type="ECO:0000259" key="15">
    <source>
        <dbReference type="PROSITE" id="PS50109"/>
    </source>
</evidence>
<dbReference type="PANTHER" id="PTHR41523:SF8">
    <property type="entry name" value="ETHYLENE RESPONSE SENSOR PROTEIN"/>
    <property type="match status" value="1"/>
</dbReference>
<dbReference type="PANTHER" id="PTHR41523">
    <property type="entry name" value="TWO-COMPONENT SYSTEM SENSOR PROTEIN"/>
    <property type="match status" value="1"/>
</dbReference>
<dbReference type="PRINTS" id="PR00344">
    <property type="entry name" value="BCTRLSENSOR"/>
</dbReference>
<dbReference type="GO" id="GO:0016020">
    <property type="term" value="C:membrane"/>
    <property type="evidence" value="ECO:0007669"/>
    <property type="project" value="UniProtKB-SubCell"/>
</dbReference>
<evidence type="ECO:0000256" key="1">
    <source>
        <dbReference type="ARBA" id="ARBA00000085"/>
    </source>
</evidence>
<keyword evidence="6 14" id="KW-0812">Transmembrane</keyword>
<dbReference type="PROSITE" id="PS50109">
    <property type="entry name" value="HIS_KIN"/>
    <property type="match status" value="1"/>
</dbReference>
<protein>
    <recommendedName>
        <fullName evidence="3">histidine kinase</fullName>
        <ecNumber evidence="3">2.7.13.3</ecNumber>
    </recommendedName>
</protein>
<dbReference type="InterPro" id="IPR004358">
    <property type="entry name" value="Sig_transdc_His_kin-like_C"/>
</dbReference>
<dbReference type="AlphaFoldDB" id="A0A6J4J2R9"/>